<proteinExistence type="inferred from homology"/>
<dbReference type="GO" id="GO:0004830">
    <property type="term" value="F:tryptophan-tRNA ligase activity"/>
    <property type="evidence" value="ECO:0007669"/>
    <property type="project" value="UniProtKB-UniRule"/>
</dbReference>
<dbReference type="PANTHER" id="PTHR43766:SF1">
    <property type="entry name" value="TRYPTOPHAN--TRNA LIGASE, MITOCHONDRIAL"/>
    <property type="match status" value="1"/>
</dbReference>
<sequence length="341" mass="38941">MIKDGKIFQGGILTAKRILSGMRPTGKLHLGNLHGALKNWVDLQNQGTYECFYFVADWHALTSDYSSTDSIRENIIDMVIDWLSVGLDPRKSTLFVQSKIREHAELFLLLSMITPLAWLERNPTYKEMKEELTNRDLSTFGFLGYPVLQAADIIMYKAHGVPVGVDQLPHVELTREITRRFNFLYREIFPIPEPLLTNVPKLLGIDGRKMSKSYDNSIFISDRGDALNRKIMAMFTDPQRMRKTDPGRPELCNVFSFHGLYSEEAAVGEIEVECRRAGIGCIECKKRLAARIAGELKTVHERQDYYRSHMDEVRGIIDDGNARALKIARATMEEVREAVKI</sequence>
<dbReference type="CDD" id="cd00806">
    <property type="entry name" value="TrpRS_core"/>
    <property type="match status" value="1"/>
</dbReference>
<protein>
    <recommendedName>
        <fullName evidence="2 9">Tryptophan--tRNA ligase</fullName>
        <ecNumber evidence="2 9">6.1.1.2</ecNumber>
    </recommendedName>
</protein>
<dbReference type="Proteomes" id="UP000001933">
    <property type="component" value="Chromosome"/>
</dbReference>
<dbReference type="InterPro" id="IPR014729">
    <property type="entry name" value="Rossmann-like_a/b/a_fold"/>
</dbReference>
<dbReference type="AlphaFoldDB" id="Q2LSY5"/>
<accession>Q2LSY5</accession>
<dbReference type="KEGG" id="sat:SYN_02857"/>
<evidence type="ECO:0000256" key="10">
    <source>
        <dbReference type="RuleBase" id="RU363036"/>
    </source>
</evidence>
<keyword evidence="3 10" id="KW-0436">Ligase</keyword>
<evidence type="ECO:0000313" key="12">
    <source>
        <dbReference type="Proteomes" id="UP000001933"/>
    </source>
</evidence>
<dbReference type="InParanoid" id="Q2LSY5"/>
<dbReference type="FunCoup" id="Q2LSY5">
    <property type="interactions" value="425"/>
</dbReference>
<dbReference type="HOGENOM" id="CLU_029244_0_0_7"/>
<dbReference type="GO" id="GO:0005829">
    <property type="term" value="C:cytosol"/>
    <property type="evidence" value="ECO:0007669"/>
    <property type="project" value="TreeGrafter"/>
</dbReference>
<dbReference type="GO" id="GO:0005524">
    <property type="term" value="F:ATP binding"/>
    <property type="evidence" value="ECO:0007669"/>
    <property type="project" value="UniProtKB-KW"/>
</dbReference>
<evidence type="ECO:0000256" key="9">
    <source>
        <dbReference type="NCBIfam" id="TIGR00233"/>
    </source>
</evidence>
<name>Q2LSY5_SYNAS</name>
<evidence type="ECO:0000256" key="3">
    <source>
        <dbReference type="ARBA" id="ARBA00022598"/>
    </source>
</evidence>
<keyword evidence="6 10" id="KW-0648">Protein biosynthesis</keyword>
<evidence type="ECO:0000313" key="11">
    <source>
        <dbReference type="EMBL" id="ABC77191.1"/>
    </source>
</evidence>
<evidence type="ECO:0000256" key="4">
    <source>
        <dbReference type="ARBA" id="ARBA00022741"/>
    </source>
</evidence>
<evidence type="ECO:0000256" key="5">
    <source>
        <dbReference type="ARBA" id="ARBA00022840"/>
    </source>
</evidence>
<dbReference type="Gene3D" id="1.10.240.10">
    <property type="entry name" value="Tyrosyl-Transfer RNA Synthetase"/>
    <property type="match status" value="1"/>
</dbReference>
<dbReference type="InterPro" id="IPR002306">
    <property type="entry name" value="Trp-tRNA-ligase"/>
</dbReference>
<evidence type="ECO:0000256" key="6">
    <source>
        <dbReference type="ARBA" id="ARBA00022917"/>
    </source>
</evidence>
<dbReference type="eggNOG" id="COG0180">
    <property type="taxonomic scope" value="Bacteria"/>
</dbReference>
<dbReference type="SUPFAM" id="SSF52374">
    <property type="entry name" value="Nucleotidylyl transferase"/>
    <property type="match status" value="1"/>
</dbReference>
<dbReference type="Pfam" id="PF00579">
    <property type="entry name" value="tRNA-synt_1b"/>
    <property type="match status" value="1"/>
</dbReference>
<dbReference type="NCBIfam" id="TIGR00233">
    <property type="entry name" value="trpS"/>
    <property type="match status" value="1"/>
</dbReference>
<evidence type="ECO:0000256" key="2">
    <source>
        <dbReference type="ARBA" id="ARBA00013161"/>
    </source>
</evidence>
<dbReference type="PRINTS" id="PR01039">
    <property type="entry name" value="TRNASYNTHTRP"/>
</dbReference>
<dbReference type="InterPro" id="IPR050203">
    <property type="entry name" value="Trp-tRNA_synthetase"/>
</dbReference>
<evidence type="ECO:0000256" key="7">
    <source>
        <dbReference type="ARBA" id="ARBA00023146"/>
    </source>
</evidence>
<keyword evidence="12" id="KW-1185">Reference proteome</keyword>
<dbReference type="EC" id="6.1.1.2" evidence="2 9"/>
<dbReference type="EMBL" id="CP000252">
    <property type="protein sequence ID" value="ABC77191.1"/>
    <property type="molecule type" value="Genomic_DNA"/>
</dbReference>
<keyword evidence="5 10" id="KW-0067">ATP-binding</keyword>
<reference evidence="11 12" key="1">
    <citation type="journal article" date="2007" name="Proc. Natl. Acad. Sci. U.S.A.">
        <title>The genome of Syntrophus aciditrophicus: life at the thermodynamic limit of microbial growth.</title>
        <authorList>
            <person name="McInerney M.J."/>
            <person name="Rohlin L."/>
            <person name="Mouttaki H."/>
            <person name="Kim U."/>
            <person name="Krupp R.S."/>
            <person name="Rios-Hernandez L."/>
            <person name="Sieber J."/>
            <person name="Struchtemeyer C.G."/>
            <person name="Bhattacharyya A."/>
            <person name="Campbell J.W."/>
            <person name="Gunsalus R.P."/>
        </authorList>
    </citation>
    <scope>NUCLEOTIDE SEQUENCE [LARGE SCALE GENOMIC DNA]</scope>
    <source>
        <strain evidence="11 12">SB</strain>
    </source>
</reference>
<comment type="similarity">
    <text evidence="1 10">Belongs to the class-I aminoacyl-tRNA synthetase family.</text>
</comment>
<keyword evidence="4 10" id="KW-0547">Nucleotide-binding</keyword>
<comment type="catalytic activity">
    <reaction evidence="8">
        <text>tRNA(Trp) + L-tryptophan + ATP = L-tryptophyl-tRNA(Trp) + AMP + diphosphate + H(+)</text>
        <dbReference type="Rhea" id="RHEA:24080"/>
        <dbReference type="Rhea" id="RHEA-COMP:9671"/>
        <dbReference type="Rhea" id="RHEA-COMP:9705"/>
        <dbReference type="ChEBI" id="CHEBI:15378"/>
        <dbReference type="ChEBI" id="CHEBI:30616"/>
        <dbReference type="ChEBI" id="CHEBI:33019"/>
        <dbReference type="ChEBI" id="CHEBI:57912"/>
        <dbReference type="ChEBI" id="CHEBI:78442"/>
        <dbReference type="ChEBI" id="CHEBI:78535"/>
        <dbReference type="ChEBI" id="CHEBI:456215"/>
        <dbReference type="EC" id="6.1.1.2"/>
    </reaction>
</comment>
<dbReference type="InterPro" id="IPR001412">
    <property type="entry name" value="aa-tRNA-synth_I_CS"/>
</dbReference>
<dbReference type="STRING" id="56780.SYN_02857"/>
<gene>
    <name evidence="11" type="ORF">SYN_02857</name>
</gene>
<evidence type="ECO:0000256" key="1">
    <source>
        <dbReference type="ARBA" id="ARBA00005594"/>
    </source>
</evidence>
<dbReference type="Gene3D" id="3.40.50.620">
    <property type="entry name" value="HUPs"/>
    <property type="match status" value="1"/>
</dbReference>
<keyword evidence="7 10" id="KW-0030">Aminoacyl-tRNA synthetase</keyword>
<dbReference type="PANTHER" id="PTHR43766">
    <property type="entry name" value="TRYPTOPHAN--TRNA LIGASE, MITOCHONDRIAL"/>
    <property type="match status" value="1"/>
</dbReference>
<dbReference type="GO" id="GO:0006436">
    <property type="term" value="P:tryptophanyl-tRNA aminoacylation"/>
    <property type="evidence" value="ECO:0007669"/>
    <property type="project" value="UniProtKB-UniRule"/>
</dbReference>
<dbReference type="PROSITE" id="PS00178">
    <property type="entry name" value="AA_TRNA_LIGASE_I"/>
    <property type="match status" value="1"/>
</dbReference>
<evidence type="ECO:0000256" key="8">
    <source>
        <dbReference type="ARBA" id="ARBA00049929"/>
    </source>
</evidence>
<dbReference type="InterPro" id="IPR002305">
    <property type="entry name" value="aa-tRNA-synth_Ic"/>
</dbReference>
<dbReference type="FunFam" id="1.10.240.10:FF:000005">
    <property type="entry name" value="Tryptophan--tRNA ligase"/>
    <property type="match status" value="1"/>
</dbReference>
<organism evidence="11 12">
    <name type="scientific">Syntrophus aciditrophicus (strain SB)</name>
    <dbReference type="NCBI Taxonomy" id="56780"/>
    <lineage>
        <taxon>Bacteria</taxon>
        <taxon>Pseudomonadati</taxon>
        <taxon>Thermodesulfobacteriota</taxon>
        <taxon>Syntrophia</taxon>
        <taxon>Syntrophales</taxon>
        <taxon>Syntrophaceae</taxon>
        <taxon>Syntrophus</taxon>
    </lineage>
</organism>